<organism evidence="1 2">
    <name type="scientific">Ensete ventricosum</name>
    <name type="common">Abyssinian banana</name>
    <name type="synonym">Musa ensete</name>
    <dbReference type="NCBI Taxonomy" id="4639"/>
    <lineage>
        <taxon>Eukaryota</taxon>
        <taxon>Viridiplantae</taxon>
        <taxon>Streptophyta</taxon>
        <taxon>Embryophyta</taxon>
        <taxon>Tracheophyta</taxon>
        <taxon>Spermatophyta</taxon>
        <taxon>Magnoliopsida</taxon>
        <taxon>Liliopsida</taxon>
        <taxon>Zingiberales</taxon>
        <taxon>Musaceae</taxon>
        <taxon>Ensete</taxon>
    </lineage>
</organism>
<comment type="caution">
    <text evidence="1">The sequence shown here is derived from an EMBL/GenBank/DDBJ whole genome shotgun (WGS) entry which is preliminary data.</text>
</comment>
<dbReference type="AlphaFoldDB" id="A0A427AHQ6"/>
<gene>
    <name evidence="1" type="ORF">B296_00017855</name>
</gene>
<evidence type="ECO:0000313" key="1">
    <source>
        <dbReference type="EMBL" id="RRT75799.1"/>
    </source>
</evidence>
<protein>
    <submittedName>
        <fullName evidence="1">Uncharacterized protein</fullName>
    </submittedName>
</protein>
<sequence>MIWGNSPPPKAFLGDGVEREVQADFQGIDRDTQLGGPRVVWMLLGQRSTQGVLVQNTIALTDHIKGLFGHHRIDVMT</sequence>
<dbReference type="Proteomes" id="UP000287651">
    <property type="component" value="Unassembled WGS sequence"/>
</dbReference>
<evidence type="ECO:0000313" key="2">
    <source>
        <dbReference type="Proteomes" id="UP000287651"/>
    </source>
</evidence>
<name>A0A427AHQ6_ENSVE</name>
<reference evidence="1 2" key="1">
    <citation type="journal article" date="2014" name="Agronomy (Basel)">
        <title>A Draft Genome Sequence for Ensete ventricosum, the Drought-Tolerant Tree Against Hunger.</title>
        <authorList>
            <person name="Harrison J."/>
            <person name="Moore K.A."/>
            <person name="Paszkiewicz K."/>
            <person name="Jones T."/>
            <person name="Grant M."/>
            <person name="Ambacheew D."/>
            <person name="Muzemil S."/>
            <person name="Studholme D.J."/>
        </authorList>
    </citation>
    <scope>NUCLEOTIDE SEQUENCE [LARGE SCALE GENOMIC DNA]</scope>
</reference>
<proteinExistence type="predicted"/>
<dbReference type="EMBL" id="AMZH03002374">
    <property type="protein sequence ID" value="RRT75799.1"/>
    <property type="molecule type" value="Genomic_DNA"/>
</dbReference>
<accession>A0A427AHQ6</accession>